<keyword evidence="3 8" id="KW-0812">Transmembrane</keyword>
<evidence type="ECO:0000256" key="4">
    <source>
        <dbReference type="ARBA" id="ARBA00022989"/>
    </source>
</evidence>
<evidence type="ECO:0000256" key="5">
    <source>
        <dbReference type="ARBA" id="ARBA00023136"/>
    </source>
</evidence>
<dbReference type="Pfam" id="PF05478">
    <property type="entry name" value="Prominin"/>
    <property type="match status" value="1"/>
</dbReference>
<comment type="subcellular location">
    <subcellularLocation>
        <location evidence="1">Membrane</location>
        <topology evidence="1">Multi-pass membrane protein</topology>
    </subcellularLocation>
</comment>
<keyword evidence="6" id="KW-0325">Glycoprotein</keyword>
<dbReference type="Proteomes" id="UP000887569">
    <property type="component" value="Unplaced"/>
</dbReference>
<dbReference type="InterPro" id="IPR008795">
    <property type="entry name" value="Prominin"/>
</dbReference>
<keyword evidence="10" id="KW-1185">Reference proteome</keyword>
<evidence type="ECO:0000256" key="9">
    <source>
        <dbReference type="SAM" id="SignalP"/>
    </source>
</evidence>
<accession>A0A915ALX2</accession>
<evidence type="ECO:0000313" key="10">
    <source>
        <dbReference type="Proteomes" id="UP000887569"/>
    </source>
</evidence>
<feature type="transmembrane region" description="Helical" evidence="8">
    <location>
        <begin position="390"/>
        <end position="415"/>
    </location>
</feature>
<feature type="chain" id="PRO_5036811788" evidence="9">
    <location>
        <begin position="17"/>
        <end position="645"/>
    </location>
</feature>
<feature type="transmembrane region" description="Helical" evidence="8">
    <location>
        <begin position="141"/>
        <end position="165"/>
    </location>
</feature>
<keyword evidence="5 8" id="KW-0472">Membrane</keyword>
<reference evidence="11" key="1">
    <citation type="submission" date="2022-11" db="UniProtKB">
        <authorList>
            <consortium name="WormBaseParasite"/>
        </authorList>
    </citation>
    <scope>IDENTIFICATION</scope>
</reference>
<evidence type="ECO:0000256" key="8">
    <source>
        <dbReference type="SAM" id="Phobius"/>
    </source>
</evidence>
<evidence type="ECO:0000256" key="3">
    <source>
        <dbReference type="ARBA" id="ARBA00022692"/>
    </source>
</evidence>
<evidence type="ECO:0000256" key="1">
    <source>
        <dbReference type="ARBA" id="ARBA00004141"/>
    </source>
</evidence>
<dbReference type="PANTHER" id="PTHR11238:SF9">
    <property type="entry name" value="PROMININ, ISOFORM D"/>
    <property type="match status" value="1"/>
</dbReference>
<name>A0A915ALX2_PARUN</name>
<proteinExistence type="inferred from homology"/>
<protein>
    <submittedName>
        <fullName evidence="11">Uncharacterized protein</fullName>
    </submittedName>
</protein>
<dbReference type="PANTHER" id="PTHR11238">
    <property type="entry name" value="PROMININ ISOFORM D-RELATED"/>
    <property type="match status" value="1"/>
</dbReference>
<evidence type="ECO:0000313" key="11">
    <source>
        <dbReference type="WBParaSite" id="PgR009X_g247_t01"/>
    </source>
</evidence>
<feature type="transmembrane region" description="Helical" evidence="8">
    <location>
        <begin position="96"/>
        <end position="120"/>
    </location>
</feature>
<sequence length="645" mass="70317">MIAILALFQLITSSEQIQVLAQGQLEDQCKVDAGTLSTVDTNYGWVNAIYDFGQGIVVGLQSPLSTAYLNIIVKVYNEGFMDILSSNATTILREQAGAIVLLVVGAVFVVGFPVAGLFFCCCRSCDNCGAKKKHKPSKCALFSYLLILLTALCFIVVSAAIYGMAVENTSANVDTLQSNTENILNDVRRVLAAASNDVSCHITSYVSILFRYMKSVVHSVPDNTFRTFEIKCGYDTMKEVISYIVTTSQDFSTANSSIINAVNLLRNLRATDESAQSEISSKVTILQQLQNLLPTIKQNYLNVDNEVRSTFDIVDRTINNTKTKVYAAIKEADTILDNTEEKIVSITEDVNRTILEVLSQIDRVSEKVQSIEQQINKFPQRGAIVAGAKAIVIIPCILLALPALITLTCGLIRLPQNDKYPSQGPKCFGIGGFTATFAIAVAFLLGWLVMVVADIAFVGGYSVGLVCKPLFLDIHMQLFSMIPELNFQIPDVFGNQSEVIEVNMGGILTACKNYETIFKAFKGDSLINVDAIMNRVNLIKYRNDAVNQLSQYPLNYTFDGNGLTPLKMSVSTLHGAWSNFDPTLAAVQAAGENNATAVENTEEALRNVSTTVMSLLIKANITINDVQQVVDGAYSAGNFTSEGTY</sequence>
<feature type="transmembrane region" description="Helical" evidence="8">
    <location>
        <begin position="427"/>
        <end position="449"/>
    </location>
</feature>
<keyword evidence="4 8" id="KW-1133">Transmembrane helix</keyword>
<dbReference type="AlphaFoldDB" id="A0A915ALX2"/>
<dbReference type="WBParaSite" id="PgR009X_g247_t01">
    <property type="protein sequence ID" value="PgR009X_g247_t01"/>
    <property type="gene ID" value="PgR009X_g247"/>
</dbReference>
<comment type="similarity">
    <text evidence="2">Belongs to the prominin family.</text>
</comment>
<evidence type="ECO:0000256" key="2">
    <source>
        <dbReference type="ARBA" id="ARBA00006058"/>
    </source>
</evidence>
<keyword evidence="9" id="KW-0732">Signal</keyword>
<feature type="signal peptide" evidence="9">
    <location>
        <begin position="1"/>
        <end position="16"/>
    </location>
</feature>
<organism evidence="10 11">
    <name type="scientific">Parascaris univalens</name>
    <name type="common">Nematode worm</name>
    <dbReference type="NCBI Taxonomy" id="6257"/>
    <lineage>
        <taxon>Eukaryota</taxon>
        <taxon>Metazoa</taxon>
        <taxon>Ecdysozoa</taxon>
        <taxon>Nematoda</taxon>
        <taxon>Chromadorea</taxon>
        <taxon>Rhabditida</taxon>
        <taxon>Spirurina</taxon>
        <taxon>Ascaridomorpha</taxon>
        <taxon>Ascaridoidea</taxon>
        <taxon>Ascarididae</taxon>
        <taxon>Parascaris</taxon>
    </lineage>
</organism>
<evidence type="ECO:0000256" key="7">
    <source>
        <dbReference type="SAM" id="Coils"/>
    </source>
</evidence>
<keyword evidence="7" id="KW-0175">Coiled coil</keyword>
<dbReference type="GO" id="GO:0016020">
    <property type="term" value="C:membrane"/>
    <property type="evidence" value="ECO:0007669"/>
    <property type="project" value="UniProtKB-SubCell"/>
</dbReference>
<evidence type="ECO:0000256" key="6">
    <source>
        <dbReference type="ARBA" id="ARBA00023180"/>
    </source>
</evidence>
<feature type="coiled-coil region" evidence="7">
    <location>
        <begin position="329"/>
        <end position="374"/>
    </location>
</feature>